<proteinExistence type="inferred from homology"/>
<evidence type="ECO:0000313" key="5">
    <source>
        <dbReference type="Proteomes" id="UP001141806"/>
    </source>
</evidence>
<dbReference type="InterPro" id="IPR050421">
    <property type="entry name" value="PPR"/>
</dbReference>
<evidence type="ECO:0000313" key="4">
    <source>
        <dbReference type="EMBL" id="KAJ4980742.1"/>
    </source>
</evidence>
<comment type="similarity">
    <text evidence="2">Belongs to the PPR family. PCMP-E subfamily.</text>
</comment>
<feature type="repeat" description="PPR" evidence="3">
    <location>
        <begin position="225"/>
        <end position="255"/>
    </location>
</feature>
<dbReference type="NCBIfam" id="TIGR00756">
    <property type="entry name" value="PPR"/>
    <property type="match status" value="4"/>
</dbReference>
<dbReference type="FunFam" id="1.25.40.10:FF:001535">
    <property type="entry name" value="Putative pentatricopeptide repeat-containing protein, mitochondrial"/>
    <property type="match status" value="1"/>
</dbReference>
<dbReference type="InterPro" id="IPR011990">
    <property type="entry name" value="TPR-like_helical_dom_sf"/>
</dbReference>
<dbReference type="InterPro" id="IPR046848">
    <property type="entry name" value="E_motif"/>
</dbReference>
<protein>
    <recommendedName>
        <fullName evidence="6">Pentatricopeptide repeat-containing protein</fullName>
    </recommendedName>
</protein>
<accession>A0A9Q0R2M7</accession>
<feature type="repeat" description="PPR" evidence="3">
    <location>
        <begin position="327"/>
        <end position="357"/>
    </location>
</feature>
<evidence type="ECO:0000256" key="1">
    <source>
        <dbReference type="ARBA" id="ARBA00022737"/>
    </source>
</evidence>
<dbReference type="InterPro" id="IPR002885">
    <property type="entry name" value="PPR_rpt"/>
</dbReference>
<keyword evidence="5" id="KW-1185">Reference proteome</keyword>
<gene>
    <name evidence="4" type="ORF">NE237_031579</name>
</gene>
<dbReference type="Pfam" id="PF13041">
    <property type="entry name" value="PPR_2"/>
    <property type="match status" value="2"/>
</dbReference>
<dbReference type="SUPFAM" id="SSF48452">
    <property type="entry name" value="TPR-like"/>
    <property type="match status" value="1"/>
</dbReference>
<dbReference type="PROSITE" id="PS51375">
    <property type="entry name" value="PPR"/>
    <property type="match status" value="4"/>
</dbReference>
<feature type="repeat" description="PPR" evidence="3">
    <location>
        <begin position="124"/>
        <end position="158"/>
    </location>
</feature>
<evidence type="ECO:0000256" key="2">
    <source>
        <dbReference type="ARBA" id="ARBA00061659"/>
    </source>
</evidence>
<organism evidence="4 5">
    <name type="scientific">Protea cynaroides</name>
    <dbReference type="NCBI Taxonomy" id="273540"/>
    <lineage>
        <taxon>Eukaryota</taxon>
        <taxon>Viridiplantae</taxon>
        <taxon>Streptophyta</taxon>
        <taxon>Embryophyta</taxon>
        <taxon>Tracheophyta</taxon>
        <taxon>Spermatophyta</taxon>
        <taxon>Magnoliopsida</taxon>
        <taxon>Proteales</taxon>
        <taxon>Proteaceae</taxon>
        <taxon>Protea</taxon>
    </lineage>
</organism>
<sequence length="630" mass="70238">MKLSLRRHYSSLLPCQLKRCIPGLSPRYKILSLCKSGALSEALHLLNSTGSSEITNKPIVYASLLQTCITTFSFSHGLQIHSHIIKSGLECDRFVGNSLLSLYFKLGRDFLETRKVFDNLFVKDVISWTSIISGYNRTGKPLESLEMFWKMSKLGVEPNGFTLSAAIKACSALGTLKLGRCFHGIVLGRGFGSNCVIASALIDMYGRNASLEDAFLLFDEMPQLDVICWTSVISACTRNDCFEEALGLFYSMQRKCGLFADGFTFGTVLTACANLGWVKQGKEIHAKVNTSGICGNVVVESSLVDMYGKCGLLQESRQVFDRMAAKNSVSWCAMLGSYCQTGDFNSVIELFRMMEKQDDLYSFGTVLRACAGLAAVRPGKEIHCQYLRRGGWRDIIVESALIDLYAKCGCIDYARTIFVQVTVRNLVTWNSMICGFAQNGRGEEALRLFDEMVKEGVKPDYITLVGVLFACSHTGLVDRGLHYFASMREDYGIEAGMEHYNCIVDLLGRAGLLEEAENLIRKAVFKDDPSLWEALLGACTAYSNPIVAERIAKQMMELEPEYHLSYILLANIYRTVGRWDDAIKIRRLMEDRGIKKMPGKSWIEVKGNMGYSSPLRKRNGKDIGGLSLRL</sequence>
<reference evidence="4" key="1">
    <citation type="journal article" date="2023" name="Plant J.">
        <title>The genome of the king protea, Protea cynaroides.</title>
        <authorList>
            <person name="Chang J."/>
            <person name="Duong T.A."/>
            <person name="Schoeman C."/>
            <person name="Ma X."/>
            <person name="Roodt D."/>
            <person name="Barker N."/>
            <person name="Li Z."/>
            <person name="Van de Peer Y."/>
            <person name="Mizrachi E."/>
        </authorList>
    </citation>
    <scope>NUCLEOTIDE SEQUENCE</scope>
    <source>
        <tissue evidence="4">Young leaves</tissue>
    </source>
</reference>
<keyword evidence="1" id="KW-0677">Repeat</keyword>
<dbReference type="PANTHER" id="PTHR47928">
    <property type="entry name" value="REPEAT-CONTAINING PROTEIN, PUTATIVE-RELATED"/>
    <property type="match status" value="1"/>
</dbReference>
<evidence type="ECO:0000256" key="3">
    <source>
        <dbReference type="PROSITE-ProRule" id="PRU00708"/>
    </source>
</evidence>
<dbReference type="AlphaFoldDB" id="A0A9Q0R2M7"/>
<dbReference type="Pfam" id="PF20431">
    <property type="entry name" value="E_motif"/>
    <property type="match status" value="1"/>
</dbReference>
<evidence type="ECO:0008006" key="6">
    <source>
        <dbReference type="Google" id="ProtNLM"/>
    </source>
</evidence>
<dbReference type="Gene3D" id="1.25.40.10">
    <property type="entry name" value="Tetratricopeptide repeat domain"/>
    <property type="match status" value="5"/>
</dbReference>
<dbReference type="Pfam" id="PF01535">
    <property type="entry name" value="PPR"/>
    <property type="match status" value="6"/>
</dbReference>
<dbReference type="Proteomes" id="UP001141806">
    <property type="component" value="Unassembled WGS sequence"/>
</dbReference>
<comment type="caution">
    <text evidence="4">The sequence shown here is derived from an EMBL/GenBank/DDBJ whole genome shotgun (WGS) entry which is preliminary data.</text>
</comment>
<dbReference type="EMBL" id="JAMYWD010000001">
    <property type="protein sequence ID" value="KAJ4980742.1"/>
    <property type="molecule type" value="Genomic_DNA"/>
</dbReference>
<dbReference type="FunFam" id="1.25.40.10:FF:000285">
    <property type="entry name" value="Pentatricopeptide repeat-containing protein, chloroplastic"/>
    <property type="match status" value="1"/>
</dbReference>
<dbReference type="PANTHER" id="PTHR47928:SF155">
    <property type="entry name" value="OS05G0439300 PROTEIN"/>
    <property type="match status" value="1"/>
</dbReference>
<dbReference type="OrthoDB" id="185373at2759"/>
<name>A0A9Q0R2M7_9MAGN</name>
<feature type="repeat" description="PPR" evidence="3">
    <location>
        <begin position="425"/>
        <end position="459"/>
    </location>
</feature>
<dbReference type="FunFam" id="1.25.40.10:FF:001093">
    <property type="entry name" value="Pentatricopeptide repeat-containing protein At2g34400"/>
    <property type="match status" value="1"/>
</dbReference>